<name>A0A914DFE9_9BILA</name>
<feature type="compositionally biased region" description="Basic and acidic residues" evidence="1">
    <location>
        <begin position="10"/>
        <end position="20"/>
    </location>
</feature>
<organism evidence="2 3">
    <name type="scientific">Acrobeloides nanus</name>
    <dbReference type="NCBI Taxonomy" id="290746"/>
    <lineage>
        <taxon>Eukaryota</taxon>
        <taxon>Metazoa</taxon>
        <taxon>Ecdysozoa</taxon>
        <taxon>Nematoda</taxon>
        <taxon>Chromadorea</taxon>
        <taxon>Rhabditida</taxon>
        <taxon>Tylenchina</taxon>
        <taxon>Cephalobomorpha</taxon>
        <taxon>Cephaloboidea</taxon>
        <taxon>Cephalobidae</taxon>
        <taxon>Acrobeloides</taxon>
    </lineage>
</organism>
<dbReference type="AlphaFoldDB" id="A0A914DFE9"/>
<sequence>MRTKGSKRPRKDDESDHGEPENDEDSSSNLTPVNVPKGKEKDSEFVAPKGQKLTDLDEDGTQNKEESGNVVEQTHYIIIPSYASWFDYNAINQLEKRGVPVGAETDYTYDTTQ</sequence>
<accession>A0A914DFE9</accession>
<evidence type="ECO:0000313" key="2">
    <source>
        <dbReference type="Proteomes" id="UP000887540"/>
    </source>
</evidence>
<keyword evidence="2" id="KW-1185">Reference proteome</keyword>
<reference evidence="3" key="1">
    <citation type="submission" date="2022-11" db="UniProtKB">
        <authorList>
            <consortium name="WormBaseParasite"/>
        </authorList>
    </citation>
    <scope>IDENTIFICATION</scope>
</reference>
<dbReference type="Proteomes" id="UP000887540">
    <property type="component" value="Unplaced"/>
</dbReference>
<protein>
    <submittedName>
        <fullName evidence="3">Uncharacterized protein</fullName>
    </submittedName>
</protein>
<feature type="region of interest" description="Disordered" evidence="1">
    <location>
        <begin position="1"/>
        <end position="68"/>
    </location>
</feature>
<evidence type="ECO:0000256" key="1">
    <source>
        <dbReference type="SAM" id="MobiDB-lite"/>
    </source>
</evidence>
<proteinExistence type="predicted"/>
<dbReference type="WBParaSite" id="ACRNAN_scaffold2455.g22618.t1">
    <property type="protein sequence ID" value="ACRNAN_scaffold2455.g22618.t1"/>
    <property type="gene ID" value="ACRNAN_scaffold2455.g22618"/>
</dbReference>
<evidence type="ECO:0000313" key="3">
    <source>
        <dbReference type="WBParaSite" id="ACRNAN_scaffold2455.g22618.t1"/>
    </source>
</evidence>